<gene>
    <name evidence="3" type="ORF">EZS28_014484</name>
</gene>
<dbReference type="EMBL" id="SNRW01003388">
    <property type="protein sequence ID" value="KAA6389989.1"/>
    <property type="molecule type" value="Genomic_DNA"/>
</dbReference>
<protein>
    <submittedName>
        <fullName evidence="3">Uncharacterized protein</fullName>
    </submittedName>
</protein>
<sequence length="310" mass="35442">MIQIVQEIKDPEMKVGAINFVSETLYEATFEIIERANIEEISETFDQLHTIVDETNDFILLKLAEWNMFEWVKFVISECRNGGLSLHIKEKAVSLIALFMARGLTMSLDSEINQFSVQFFKVSLDKVMIQLTMEQTDKEEDKQMKDGEVIVAPQLMDKILHEQKEMKIISSELSCSFGEGTDSDDIISINIRCIQEILNNLNSLQKEQEATQLLDEVNEDLESEGIVEETDCLLFHSDIRKDIGVQQCAKDLKKKIRKLKNPKQKMISDGIIVEDDGNEEESDSDESDDGQAQIQFFFGNGTGQQFVIYM</sequence>
<feature type="region of interest" description="Disordered" evidence="2">
    <location>
        <begin position="269"/>
        <end position="289"/>
    </location>
</feature>
<evidence type="ECO:0000256" key="1">
    <source>
        <dbReference type="SAM" id="Coils"/>
    </source>
</evidence>
<evidence type="ECO:0000256" key="2">
    <source>
        <dbReference type="SAM" id="MobiDB-lite"/>
    </source>
</evidence>
<name>A0A5J4W6A0_9EUKA</name>
<evidence type="ECO:0000313" key="3">
    <source>
        <dbReference type="EMBL" id="KAA6389989.1"/>
    </source>
</evidence>
<evidence type="ECO:0000313" key="4">
    <source>
        <dbReference type="Proteomes" id="UP000324800"/>
    </source>
</evidence>
<reference evidence="3 4" key="1">
    <citation type="submission" date="2019-03" db="EMBL/GenBank/DDBJ databases">
        <title>Single cell metagenomics reveals metabolic interactions within the superorganism composed of flagellate Streblomastix strix and complex community of Bacteroidetes bacteria on its surface.</title>
        <authorList>
            <person name="Treitli S.C."/>
            <person name="Kolisko M."/>
            <person name="Husnik F."/>
            <person name="Keeling P."/>
            <person name="Hampl V."/>
        </authorList>
    </citation>
    <scope>NUCLEOTIDE SEQUENCE [LARGE SCALE GENOMIC DNA]</scope>
    <source>
        <strain evidence="3">ST1C</strain>
    </source>
</reference>
<dbReference type="Proteomes" id="UP000324800">
    <property type="component" value="Unassembled WGS sequence"/>
</dbReference>
<feature type="coiled-coil region" evidence="1">
    <location>
        <begin position="194"/>
        <end position="224"/>
    </location>
</feature>
<organism evidence="3 4">
    <name type="scientific">Streblomastix strix</name>
    <dbReference type="NCBI Taxonomy" id="222440"/>
    <lineage>
        <taxon>Eukaryota</taxon>
        <taxon>Metamonada</taxon>
        <taxon>Preaxostyla</taxon>
        <taxon>Oxymonadida</taxon>
        <taxon>Streblomastigidae</taxon>
        <taxon>Streblomastix</taxon>
    </lineage>
</organism>
<proteinExistence type="predicted"/>
<accession>A0A5J4W6A0</accession>
<dbReference type="AlphaFoldDB" id="A0A5J4W6A0"/>
<comment type="caution">
    <text evidence="3">The sequence shown here is derived from an EMBL/GenBank/DDBJ whole genome shotgun (WGS) entry which is preliminary data.</text>
</comment>
<feature type="compositionally biased region" description="Acidic residues" evidence="2">
    <location>
        <begin position="272"/>
        <end position="289"/>
    </location>
</feature>
<keyword evidence="1" id="KW-0175">Coiled coil</keyword>